<dbReference type="OrthoDB" id="2136909at2759"/>
<feature type="region of interest" description="Disordered" evidence="2">
    <location>
        <begin position="205"/>
        <end position="230"/>
    </location>
</feature>
<dbReference type="EMBL" id="MCGO01000059">
    <property type="protein sequence ID" value="ORY36023.1"/>
    <property type="molecule type" value="Genomic_DNA"/>
</dbReference>
<dbReference type="AlphaFoldDB" id="A0A1Y2BMQ2"/>
<comment type="caution">
    <text evidence="3">The sequence shown here is derived from an EMBL/GenBank/DDBJ whole genome shotgun (WGS) entry which is preliminary data.</text>
</comment>
<keyword evidence="1" id="KW-0175">Coiled coil</keyword>
<proteinExistence type="predicted"/>
<evidence type="ECO:0000313" key="4">
    <source>
        <dbReference type="Proteomes" id="UP000193642"/>
    </source>
</evidence>
<name>A0A1Y2BMQ2_9FUNG</name>
<organism evidence="3 4">
    <name type="scientific">Rhizoclosmatium globosum</name>
    <dbReference type="NCBI Taxonomy" id="329046"/>
    <lineage>
        <taxon>Eukaryota</taxon>
        <taxon>Fungi</taxon>
        <taxon>Fungi incertae sedis</taxon>
        <taxon>Chytridiomycota</taxon>
        <taxon>Chytridiomycota incertae sedis</taxon>
        <taxon>Chytridiomycetes</taxon>
        <taxon>Chytridiales</taxon>
        <taxon>Chytriomycetaceae</taxon>
        <taxon>Rhizoclosmatium</taxon>
    </lineage>
</organism>
<feature type="coiled-coil region" evidence="1">
    <location>
        <begin position="139"/>
        <end position="180"/>
    </location>
</feature>
<evidence type="ECO:0000256" key="1">
    <source>
        <dbReference type="SAM" id="Coils"/>
    </source>
</evidence>
<reference evidence="3 4" key="1">
    <citation type="submission" date="2016-07" db="EMBL/GenBank/DDBJ databases">
        <title>Pervasive Adenine N6-methylation of Active Genes in Fungi.</title>
        <authorList>
            <consortium name="DOE Joint Genome Institute"/>
            <person name="Mondo S.J."/>
            <person name="Dannebaum R.O."/>
            <person name="Kuo R.C."/>
            <person name="Labutti K."/>
            <person name="Haridas S."/>
            <person name="Kuo A."/>
            <person name="Salamov A."/>
            <person name="Ahrendt S.R."/>
            <person name="Lipzen A."/>
            <person name="Sullivan W."/>
            <person name="Andreopoulos W.B."/>
            <person name="Clum A."/>
            <person name="Lindquist E."/>
            <person name="Daum C."/>
            <person name="Ramamoorthy G.K."/>
            <person name="Gryganskyi A."/>
            <person name="Culley D."/>
            <person name="Magnuson J.K."/>
            <person name="James T.Y."/>
            <person name="O'Malley M.A."/>
            <person name="Stajich J.E."/>
            <person name="Spatafora J.W."/>
            <person name="Visel A."/>
            <person name="Grigoriev I.V."/>
        </authorList>
    </citation>
    <scope>NUCLEOTIDE SEQUENCE [LARGE SCALE GENOMIC DNA]</scope>
    <source>
        <strain evidence="3 4">JEL800</strain>
    </source>
</reference>
<keyword evidence="4" id="KW-1185">Reference proteome</keyword>
<feature type="coiled-coil region" evidence="1">
    <location>
        <begin position="63"/>
        <end position="97"/>
    </location>
</feature>
<gene>
    <name evidence="3" type="ORF">BCR33DRAFT_492166</name>
</gene>
<evidence type="ECO:0000256" key="2">
    <source>
        <dbReference type="SAM" id="MobiDB-lite"/>
    </source>
</evidence>
<dbReference type="Proteomes" id="UP000193642">
    <property type="component" value="Unassembled WGS sequence"/>
</dbReference>
<accession>A0A1Y2BMQ2</accession>
<evidence type="ECO:0000313" key="3">
    <source>
        <dbReference type="EMBL" id="ORY36023.1"/>
    </source>
</evidence>
<sequence length="281" mass="31962">MRIEHLDSTRSQIDKILQMTNKELRTVVGERHVLQLTVQELYDQLGNFMEINNSLKKSCQKQVSEYKSMIADMQLEKKNLSEQLTKEMQKIKNLSSKDSATIDSLTSTIKSVMNQEQTSVFAHIQQQNIADTIALQSTLENVEAEKKELLEIIARQQDTIKAMEEDVIHLEARLSDKDRTALSRDLVHTKDLSSLRSSLSNANLAATNSKRDHDAYTATPSPRLDAEFDGDDNASNEMLHFLVQGKSHTAIIEKEILEADDELDKFTRKLSVYDAAPENRR</sequence>
<protein>
    <submittedName>
        <fullName evidence="3">Uncharacterized protein</fullName>
    </submittedName>
</protein>